<keyword evidence="2 5" id="KW-0812">Transmembrane</keyword>
<feature type="domain" description="Nodulin-like" evidence="6">
    <location>
        <begin position="14"/>
        <end position="247"/>
    </location>
</feature>
<evidence type="ECO:0000256" key="2">
    <source>
        <dbReference type="ARBA" id="ARBA00022692"/>
    </source>
</evidence>
<feature type="transmembrane region" description="Helical" evidence="5">
    <location>
        <begin position="144"/>
        <end position="168"/>
    </location>
</feature>
<feature type="transmembrane region" description="Helical" evidence="5">
    <location>
        <begin position="467"/>
        <end position="487"/>
    </location>
</feature>
<evidence type="ECO:0008006" key="10">
    <source>
        <dbReference type="Google" id="ProtNLM"/>
    </source>
</evidence>
<evidence type="ECO:0000259" key="6">
    <source>
        <dbReference type="Pfam" id="PF06813"/>
    </source>
</evidence>
<dbReference type="Proteomes" id="UP000822688">
    <property type="component" value="Chromosome 3"/>
</dbReference>
<feature type="transmembrane region" description="Helical" evidence="5">
    <location>
        <begin position="174"/>
        <end position="194"/>
    </location>
</feature>
<dbReference type="AlphaFoldDB" id="A0A8T0IPX3"/>
<comment type="subcellular location">
    <subcellularLocation>
        <location evidence="1">Membrane</location>
        <topology evidence="1">Multi-pass membrane protein</topology>
    </subcellularLocation>
</comment>
<protein>
    <recommendedName>
        <fullName evidence="10">Nodulin-like domain-containing protein</fullName>
    </recommendedName>
</protein>
<evidence type="ECO:0000256" key="4">
    <source>
        <dbReference type="ARBA" id="ARBA00023136"/>
    </source>
</evidence>
<keyword evidence="3 5" id="KW-1133">Transmembrane helix</keyword>
<gene>
    <name evidence="8" type="ORF">KC19_3G212900</name>
</gene>
<feature type="transmembrane region" description="Helical" evidence="5">
    <location>
        <begin position="206"/>
        <end position="230"/>
    </location>
</feature>
<evidence type="ECO:0000256" key="5">
    <source>
        <dbReference type="SAM" id="Phobius"/>
    </source>
</evidence>
<dbReference type="InterPro" id="IPR010658">
    <property type="entry name" value="Nodulin-like"/>
</dbReference>
<dbReference type="PANTHER" id="PTHR21576">
    <property type="entry name" value="UNCHARACTERIZED NODULIN-LIKE PROTEIN"/>
    <property type="match status" value="1"/>
</dbReference>
<dbReference type="PANTHER" id="PTHR21576:SF22">
    <property type="entry name" value="F25A4.25 PROTEIN"/>
    <property type="match status" value="1"/>
</dbReference>
<accession>A0A8T0IPX3</accession>
<feature type="transmembrane region" description="Helical" evidence="5">
    <location>
        <begin position="372"/>
        <end position="390"/>
    </location>
</feature>
<dbReference type="Pfam" id="PF06813">
    <property type="entry name" value="Nodulin-like"/>
    <property type="match status" value="1"/>
</dbReference>
<dbReference type="EMBL" id="CM026423">
    <property type="protein sequence ID" value="KAG0584473.1"/>
    <property type="molecule type" value="Genomic_DNA"/>
</dbReference>
<sequence length="601" mass="65631">MKNLDFTWRVIRSRWFVLAAGLCIESVAGAAYTFGIYSQSLKLALGYDQRRLDTLACFKAIGGNVGVLSGILYDVVPPWVVLIIGAAESAFGYSMLYLAVTGRVSPPAFWQMCIFICMASNSQTFFSTASVVTNVKIFPNKRGIVIGLLKGFLGLSGAILTQVFYAVYANDPSSFLLLISWLPAAVSLLLMAVIRVVPESGEDNTVFTDLSTIAACLAAYLTLVIILENFWSDQIWLSWVVCLFLLGFFLLLFAVVIKAEWKVWNVELAESTERIQVLSITSPLLCDQDDRNSVSGCSKSGSSNIHVRADCCASSDPEIGPNKYGDFTRDPQIEGGERRIAVASEGVGGPGSWGLQRGEEHTLGQAVSSLDFWLLVVIMFCSMGSGTTAIDNMGQIGASLGYKQVEINTFISLISIWNFSGRFGAGLVSELLLHSQGFSRPSCLAFSLGLMCIGHLVMASAATGSLYVGSIILGVCYGAQWSLMPAITSELFGLRYFGTLYNTIAISSPVAAYVLSVQVAGYFYDKEAQRQQDLTTHTKWLLDLRRAGTHDPLLCHGPDCFRITFIILAAVCVFGCAVCLWLFARTKRFYVQVHERLHKVD</sequence>
<organism evidence="8 9">
    <name type="scientific">Ceratodon purpureus</name>
    <name type="common">Fire moss</name>
    <name type="synonym">Dicranum purpureum</name>
    <dbReference type="NCBI Taxonomy" id="3225"/>
    <lineage>
        <taxon>Eukaryota</taxon>
        <taxon>Viridiplantae</taxon>
        <taxon>Streptophyta</taxon>
        <taxon>Embryophyta</taxon>
        <taxon>Bryophyta</taxon>
        <taxon>Bryophytina</taxon>
        <taxon>Bryopsida</taxon>
        <taxon>Dicranidae</taxon>
        <taxon>Pseudoditrichales</taxon>
        <taxon>Ditrichaceae</taxon>
        <taxon>Ceratodon</taxon>
    </lineage>
</organism>
<dbReference type="GO" id="GO:0016020">
    <property type="term" value="C:membrane"/>
    <property type="evidence" value="ECO:0007669"/>
    <property type="project" value="UniProtKB-SubCell"/>
</dbReference>
<feature type="domain" description="NFD4 C-terminal" evidence="7">
    <location>
        <begin position="367"/>
        <end position="529"/>
    </location>
</feature>
<proteinExistence type="predicted"/>
<dbReference type="InterPro" id="IPR056555">
    <property type="entry name" value="NFD4_C"/>
</dbReference>
<evidence type="ECO:0000313" key="9">
    <source>
        <dbReference type="Proteomes" id="UP000822688"/>
    </source>
</evidence>
<feature type="transmembrane region" description="Helical" evidence="5">
    <location>
        <begin position="236"/>
        <end position="257"/>
    </location>
</feature>
<evidence type="ECO:0000313" key="8">
    <source>
        <dbReference type="EMBL" id="KAG0584473.1"/>
    </source>
</evidence>
<dbReference type="InterPro" id="IPR036259">
    <property type="entry name" value="MFS_trans_sf"/>
</dbReference>
<feature type="transmembrane region" description="Helical" evidence="5">
    <location>
        <begin position="15"/>
        <end position="34"/>
    </location>
</feature>
<name>A0A8T0IPX3_CERPU</name>
<keyword evidence="9" id="KW-1185">Reference proteome</keyword>
<feature type="transmembrane region" description="Helical" evidence="5">
    <location>
        <begin position="499"/>
        <end position="524"/>
    </location>
</feature>
<dbReference type="Gene3D" id="1.20.1250.20">
    <property type="entry name" value="MFS general substrate transporter like domains"/>
    <property type="match status" value="2"/>
</dbReference>
<evidence type="ECO:0000256" key="1">
    <source>
        <dbReference type="ARBA" id="ARBA00004141"/>
    </source>
</evidence>
<dbReference type="CDD" id="cd17354">
    <property type="entry name" value="MFS_Mch1p_like"/>
    <property type="match status" value="1"/>
</dbReference>
<reference evidence="8" key="1">
    <citation type="submission" date="2020-06" db="EMBL/GenBank/DDBJ databases">
        <title>WGS assembly of Ceratodon purpureus strain R40.</title>
        <authorList>
            <person name="Carey S.B."/>
            <person name="Jenkins J."/>
            <person name="Shu S."/>
            <person name="Lovell J.T."/>
            <person name="Sreedasyam A."/>
            <person name="Maumus F."/>
            <person name="Tiley G.P."/>
            <person name="Fernandez-Pozo N."/>
            <person name="Barry K."/>
            <person name="Chen C."/>
            <person name="Wang M."/>
            <person name="Lipzen A."/>
            <person name="Daum C."/>
            <person name="Saski C.A."/>
            <person name="Payton A.C."/>
            <person name="Mcbreen J.C."/>
            <person name="Conrad R.E."/>
            <person name="Kollar L.M."/>
            <person name="Olsson S."/>
            <person name="Huttunen S."/>
            <person name="Landis J.B."/>
            <person name="Wickett N.J."/>
            <person name="Johnson M.G."/>
            <person name="Rensing S.A."/>
            <person name="Grimwood J."/>
            <person name="Schmutz J."/>
            <person name="Mcdaniel S.F."/>
        </authorList>
    </citation>
    <scope>NUCLEOTIDE SEQUENCE</scope>
    <source>
        <strain evidence="8">R40</strain>
    </source>
</reference>
<feature type="transmembrane region" description="Helical" evidence="5">
    <location>
        <begin position="79"/>
        <end position="100"/>
    </location>
</feature>
<evidence type="ECO:0000259" key="7">
    <source>
        <dbReference type="Pfam" id="PF23262"/>
    </source>
</evidence>
<dbReference type="Pfam" id="PF23262">
    <property type="entry name" value="NFD4_C"/>
    <property type="match status" value="1"/>
</dbReference>
<comment type="caution">
    <text evidence="8">The sequence shown here is derived from an EMBL/GenBank/DDBJ whole genome shotgun (WGS) entry which is preliminary data.</text>
</comment>
<keyword evidence="4 5" id="KW-0472">Membrane</keyword>
<feature type="transmembrane region" description="Helical" evidence="5">
    <location>
        <begin position="563"/>
        <end position="584"/>
    </location>
</feature>
<dbReference type="SUPFAM" id="SSF103473">
    <property type="entry name" value="MFS general substrate transporter"/>
    <property type="match status" value="2"/>
</dbReference>
<evidence type="ECO:0000256" key="3">
    <source>
        <dbReference type="ARBA" id="ARBA00022989"/>
    </source>
</evidence>